<keyword evidence="1" id="KW-0732">Signal</keyword>
<evidence type="ECO:0000313" key="2">
    <source>
        <dbReference type="EMBL" id="PRY94929.1"/>
    </source>
</evidence>
<comment type="caution">
    <text evidence="2">The sequence shown here is derived from an EMBL/GenBank/DDBJ whole genome shotgun (WGS) entry which is preliminary data.</text>
</comment>
<dbReference type="OrthoDB" id="7658757at2"/>
<feature type="chain" id="PRO_5015722764" description="Protease inhibitor Inh" evidence="1">
    <location>
        <begin position="18"/>
        <end position="132"/>
    </location>
</feature>
<dbReference type="RefSeq" id="WP_106159375.1">
    <property type="nucleotide sequence ID" value="NZ_PVTT01000001.1"/>
</dbReference>
<dbReference type="EMBL" id="PVTT01000001">
    <property type="protein sequence ID" value="PRY94929.1"/>
    <property type="molecule type" value="Genomic_DNA"/>
</dbReference>
<gene>
    <name evidence="2" type="ORF">BCF33_0532</name>
</gene>
<sequence>MRRALLLALLAALPAAAQQSLTPDEFLDRVEGRTIRFTDTFSGAPVGTEEFLSRTRTVWAEADGTCVVGFVTVEGPTICFRYPDEYGDERWCWWPFEAEGDLHVRLARPGAADVQRATPVDATVQCEGRPSV</sequence>
<accession>A0A2T0X7L6</accession>
<evidence type="ECO:0000256" key="1">
    <source>
        <dbReference type="SAM" id="SignalP"/>
    </source>
</evidence>
<organism evidence="2 3">
    <name type="scientific">Hasllibacter halocynthiae</name>
    <dbReference type="NCBI Taxonomy" id="595589"/>
    <lineage>
        <taxon>Bacteria</taxon>
        <taxon>Pseudomonadati</taxon>
        <taxon>Pseudomonadota</taxon>
        <taxon>Alphaproteobacteria</taxon>
        <taxon>Rhodobacterales</taxon>
        <taxon>Roseobacteraceae</taxon>
        <taxon>Hasllibacter</taxon>
    </lineage>
</organism>
<reference evidence="2 3" key="1">
    <citation type="submission" date="2018-03" db="EMBL/GenBank/DDBJ databases">
        <title>Genomic Encyclopedia of Archaeal and Bacterial Type Strains, Phase II (KMG-II): from individual species to whole genera.</title>
        <authorList>
            <person name="Goeker M."/>
        </authorList>
    </citation>
    <scope>NUCLEOTIDE SEQUENCE [LARGE SCALE GENOMIC DNA]</scope>
    <source>
        <strain evidence="2 3">DSM 29318</strain>
    </source>
</reference>
<evidence type="ECO:0000313" key="3">
    <source>
        <dbReference type="Proteomes" id="UP000238801"/>
    </source>
</evidence>
<proteinExistence type="predicted"/>
<evidence type="ECO:0008006" key="4">
    <source>
        <dbReference type="Google" id="ProtNLM"/>
    </source>
</evidence>
<dbReference type="AlphaFoldDB" id="A0A2T0X7L6"/>
<protein>
    <recommendedName>
        <fullName evidence="4">Protease inhibitor Inh</fullName>
    </recommendedName>
</protein>
<feature type="signal peptide" evidence="1">
    <location>
        <begin position="1"/>
        <end position="17"/>
    </location>
</feature>
<name>A0A2T0X7L6_9RHOB</name>
<dbReference type="Proteomes" id="UP000238801">
    <property type="component" value="Unassembled WGS sequence"/>
</dbReference>
<keyword evidence="3" id="KW-1185">Reference proteome</keyword>